<accession>A0AB34KPK1</accession>
<gene>
    <name evidence="1" type="ORF">WHR41_06033</name>
</gene>
<dbReference type="Proteomes" id="UP000803884">
    <property type="component" value="Unassembled WGS sequence"/>
</dbReference>
<dbReference type="GeneID" id="96007476"/>
<dbReference type="EMBL" id="JAAQHG020000018">
    <property type="protein sequence ID" value="KAL1585652.1"/>
    <property type="molecule type" value="Genomic_DNA"/>
</dbReference>
<evidence type="ECO:0000313" key="2">
    <source>
        <dbReference type="Proteomes" id="UP000803884"/>
    </source>
</evidence>
<dbReference type="RefSeq" id="XP_069228758.1">
    <property type="nucleotide sequence ID" value="XM_069374638.1"/>
</dbReference>
<name>A0AB34KPK1_9PEZI</name>
<proteinExistence type="predicted"/>
<dbReference type="AlphaFoldDB" id="A0AB34KPK1"/>
<organism evidence="1 2">
    <name type="scientific">Cladosporium halotolerans</name>
    <dbReference type="NCBI Taxonomy" id="1052096"/>
    <lineage>
        <taxon>Eukaryota</taxon>
        <taxon>Fungi</taxon>
        <taxon>Dikarya</taxon>
        <taxon>Ascomycota</taxon>
        <taxon>Pezizomycotina</taxon>
        <taxon>Dothideomycetes</taxon>
        <taxon>Dothideomycetidae</taxon>
        <taxon>Cladosporiales</taxon>
        <taxon>Cladosporiaceae</taxon>
        <taxon>Cladosporium</taxon>
    </lineage>
</organism>
<protein>
    <submittedName>
        <fullName evidence="1">Uncharacterized protein</fullName>
    </submittedName>
</protein>
<reference evidence="1 2" key="1">
    <citation type="journal article" date="2020" name="Microbiol. Resour. Announc.">
        <title>Draft Genome Sequence of a Cladosporium Species Isolated from the Mesophotic Ascidian Didemnum maculosum.</title>
        <authorList>
            <person name="Gioti A."/>
            <person name="Siaperas R."/>
            <person name="Nikolaivits E."/>
            <person name="Le Goff G."/>
            <person name="Ouazzani J."/>
            <person name="Kotoulas G."/>
            <person name="Topakas E."/>
        </authorList>
    </citation>
    <scope>NUCLEOTIDE SEQUENCE [LARGE SCALE GENOMIC DNA]</scope>
    <source>
        <strain evidence="1 2">TM138-S3</strain>
    </source>
</reference>
<sequence length="36" mass="3921">MAAGSGVYVSAARRHRRGSSHYLVGPGFGQRIFRDT</sequence>
<keyword evidence="2" id="KW-1185">Reference proteome</keyword>
<evidence type="ECO:0000313" key="1">
    <source>
        <dbReference type="EMBL" id="KAL1585652.1"/>
    </source>
</evidence>
<comment type="caution">
    <text evidence="1">The sequence shown here is derived from an EMBL/GenBank/DDBJ whole genome shotgun (WGS) entry which is preliminary data.</text>
</comment>